<proteinExistence type="predicted"/>
<sequence>MPWRGAMPRRRHSQILAVAWPIKRIPSWRMPSP</sequence>
<reference evidence="1" key="1">
    <citation type="submission" date="2014-09" db="EMBL/GenBank/DDBJ databases">
        <authorList>
            <person name="Magalhaes I.L.F."/>
            <person name="Oliveira U."/>
            <person name="Santos F.R."/>
            <person name="Vidigal T.H.D.A."/>
            <person name="Brescovit A.D."/>
            <person name="Santos A.J."/>
        </authorList>
    </citation>
    <scope>NUCLEOTIDE SEQUENCE</scope>
    <source>
        <tissue evidence="1">Shoot tissue taken approximately 20 cm above the soil surface</tissue>
    </source>
</reference>
<dbReference type="EMBL" id="GBRH01277910">
    <property type="protein sequence ID" value="JAD19985.1"/>
    <property type="molecule type" value="Transcribed_RNA"/>
</dbReference>
<organism evidence="1">
    <name type="scientific">Arundo donax</name>
    <name type="common">Giant reed</name>
    <name type="synonym">Donax arundinaceus</name>
    <dbReference type="NCBI Taxonomy" id="35708"/>
    <lineage>
        <taxon>Eukaryota</taxon>
        <taxon>Viridiplantae</taxon>
        <taxon>Streptophyta</taxon>
        <taxon>Embryophyta</taxon>
        <taxon>Tracheophyta</taxon>
        <taxon>Spermatophyta</taxon>
        <taxon>Magnoliopsida</taxon>
        <taxon>Liliopsida</taxon>
        <taxon>Poales</taxon>
        <taxon>Poaceae</taxon>
        <taxon>PACMAD clade</taxon>
        <taxon>Arundinoideae</taxon>
        <taxon>Arundineae</taxon>
        <taxon>Arundo</taxon>
    </lineage>
</organism>
<evidence type="ECO:0000313" key="1">
    <source>
        <dbReference type="EMBL" id="JAD19985.1"/>
    </source>
</evidence>
<accession>A0A0A8Y3W5</accession>
<dbReference type="AlphaFoldDB" id="A0A0A8Y3W5"/>
<protein>
    <submittedName>
        <fullName evidence="1">Uncharacterized protein</fullName>
    </submittedName>
</protein>
<name>A0A0A8Y3W5_ARUDO</name>
<reference evidence="1" key="2">
    <citation type="journal article" date="2015" name="Data Brief">
        <title>Shoot transcriptome of the giant reed, Arundo donax.</title>
        <authorList>
            <person name="Barrero R.A."/>
            <person name="Guerrero F.D."/>
            <person name="Moolhuijzen P."/>
            <person name="Goolsby J.A."/>
            <person name="Tidwell J."/>
            <person name="Bellgard S.E."/>
            <person name="Bellgard M.I."/>
        </authorList>
    </citation>
    <scope>NUCLEOTIDE SEQUENCE</scope>
    <source>
        <tissue evidence="1">Shoot tissue taken approximately 20 cm above the soil surface</tissue>
    </source>
</reference>